<comment type="caution">
    <text evidence="3">The sequence shown here is derived from an EMBL/GenBank/DDBJ whole genome shotgun (WGS) entry which is preliminary data.</text>
</comment>
<feature type="chain" id="PRO_5046179606" description="DUF2155 domain-containing protein" evidence="2">
    <location>
        <begin position="21"/>
        <end position="230"/>
    </location>
</feature>
<evidence type="ECO:0000256" key="2">
    <source>
        <dbReference type="SAM" id="SignalP"/>
    </source>
</evidence>
<reference evidence="3" key="1">
    <citation type="submission" date="2013-04" db="EMBL/GenBank/DDBJ databases">
        <title>The genome sequencing project of 58 acetic acid bacteria.</title>
        <authorList>
            <person name="Okamoto-Kainuma A."/>
            <person name="Ishikawa M."/>
            <person name="Umino S."/>
            <person name="Koizumi Y."/>
            <person name="Shiwa Y."/>
            <person name="Yoshikawa H."/>
            <person name="Matsutani M."/>
            <person name="Matsushita K."/>
        </authorList>
    </citation>
    <scope>NUCLEOTIDE SEQUENCE</scope>
    <source>
        <strain evidence="3">DSM 15669</strain>
    </source>
</reference>
<protein>
    <recommendedName>
        <fullName evidence="5">DUF2155 domain-containing protein</fullName>
    </recommendedName>
</protein>
<evidence type="ECO:0000256" key="1">
    <source>
        <dbReference type="SAM" id="MobiDB-lite"/>
    </source>
</evidence>
<dbReference type="RefSeq" id="WP_018979938.1">
    <property type="nucleotide sequence ID" value="NZ_BAQD01000003.1"/>
</dbReference>
<dbReference type="EMBL" id="BAQD01000003">
    <property type="protein sequence ID" value="GBQ05272.1"/>
    <property type="molecule type" value="Genomic_DNA"/>
</dbReference>
<name>A0ABQ0NX70_9PROT</name>
<evidence type="ECO:0000313" key="3">
    <source>
        <dbReference type="EMBL" id="GBQ05272.1"/>
    </source>
</evidence>
<feature type="compositionally biased region" description="Low complexity" evidence="1">
    <location>
        <begin position="195"/>
        <end position="212"/>
    </location>
</feature>
<gene>
    <name evidence="3" type="ORF">AA15669_0388</name>
</gene>
<accession>A0ABQ0NX70</accession>
<dbReference type="Proteomes" id="UP001062901">
    <property type="component" value="Unassembled WGS sequence"/>
</dbReference>
<dbReference type="InterPro" id="IPR019225">
    <property type="entry name" value="DUF2155"/>
</dbReference>
<feature type="signal peptide" evidence="2">
    <location>
        <begin position="1"/>
        <end position="20"/>
    </location>
</feature>
<evidence type="ECO:0008006" key="5">
    <source>
        <dbReference type="Google" id="ProtNLM"/>
    </source>
</evidence>
<feature type="compositionally biased region" description="Pro residues" evidence="1">
    <location>
        <begin position="184"/>
        <end position="194"/>
    </location>
</feature>
<dbReference type="Pfam" id="PF09923">
    <property type="entry name" value="DUF2155"/>
    <property type="match status" value="1"/>
</dbReference>
<keyword evidence="4" id="KW-1185">Reference proteome</keyword>
<feature type="region of interest" description="Disordered" evidence="1">
    <location>
        <begin position="174"/>
        <end position="230"/>
    </location>
</feature>
<evidence type="ECO:0000313" key="4">
    <source>
        <dbReference type="Proteomes" id="UP001062901"/>
    </source>
</evidence>
<keyword evidence="2" id="KW-0732">Signal</keyword>
<proteinExistence type="predicted"/>
<feature type="compositionally biased region" description="Low complexity" evidence="1">
    <location>
        <begin position="221"/>
        <end position="230"/>
    </location>
</feature>
<organism evidence="3 4">
    <name type="scientific">Saccharibacter floricola DSM 15669</name>
    <dbReference type="NCBI Taxonomy" id="1123227"/>
    <lineage>
        <taxon>Bacteria</taxon>
        <taxon>Pseudomonadati</taxon>
        <taxon>Pseudomonadota</taxon>
        <taxon>Alphaproteobacteria</taxon>
        <taxon>Acetobacterales</taxon>
        <taxon>Acetobacteraceae</taxon>
        <taxon>Saccharibacter</taxon>
    </lineage>
</organism>
<sequence length="230" mass="23734">MTQRAMRLLPLLALVSSVSALDGAWAGDGGGVYGVAPPATYPDTAWQGRSEAIVRVLNRLDSHVNDVTIPVGKEVTYRSLTVRVMACVQRPPTLPAESAVHLHIEETKAQNVPVFDGWMLATQPSLGVYGNPLYDVQAVRCQGQDVAPQPGALPPTKAPSLGAIVTPHMDADHQEAQGDGAYHPPQPPQAPPTGGPMSLLPPAAPAPSAGGAPLPPPAPPSTGASPTSGR</sequence>